<dbReference type="InterPro" id="IPR019775">
    <property type="entry name" value="WD40_repeat_CS"/>
</dbReference>
<dbReference type="GO" id="GO:0017070">
    <property type="term" value="F:U6 snRNA binding"/>
    <property type="evidence" value="ECO:0007669"/>
    <property type="project" value="TreeGrafter"/>
</dbReference>
<organism evidence="6 7">
    <name type="scientific">[Candida] arabinofermentans NRRL YB-2248</name>
    <dbReference type="NCBI Taxonomy" id="983967"/>
    <lineage>
        <taxon>Eukaryota</taxon>
        <taxon>Fungi</taxon>
        <taxon>Dikarya</taxon>
        <taxon>Ascomycota</taxon>
        <taxon>Saccharomycotina</taxon>
        <taxon>Pichiomycetes</taxon>
        <taxon>Pichiales</taxon>
        <taxon>Pichiaceae</taxon>
        <taxon>Ogataea</taxon>
        <taxon>Ogataea/Candida clade</taxon>
    </lineage>
</organism>
<dbReference type="GO" id="GO:0030621">
    <property type="term" value="F:U4 snRNA binding"/>
    <property type="evidence" value="ECO:0007669"/>
    <property type="project" value="TreeGrafter"/>
</dbReference>
<dbReference type="SUPFAM" id="SSF158230">
    <property type="entry name" value="PRP4-like"/>
    <property type="match status" value="1"/>
</dbReference>
<dbReference type="SMART" id="SM00320">
    <property type="entry name" value="WD40"/>
    <property type="match status" value="7"/>
</dbReference>
<feature type="repeat" description="WD" evidence="3">
    <location>
        <begin position="301"/>
        <end position="342"/>
    </location>
</feature>
<dbReference type="PROSITE" id="PS00678">
    <property type="entry name" value="WD_REPEATS_1"/>
    <property type="match status" value="2"/>
</dbReference>
<dbReference type="AlphaFoldDB" id="A0A1E4STL7"/>
<dbReference type="GO" id="GO:0046540">
    <property type="term" value="C:U4/U6 x U5 tri-snRNP complex"/>
    <property type="evidence" value="ECO:0007669"/>
    <property type="project" value="TreeGrafter"/>
</dbReference>
<dbReference type="Pfam" id="PF00400">
    <property type="entry name" value="WD40"/>
    <property type="match status" value="4"/>
</dbReference>
<protein>
    <recommendedName>
        <fullName evidence="5">Pre-mRNA processing factor 4 (PRP4)-like domain-containing protein</fullName>
    </recommendedName>
</protein>
<dbReference type="PRINTS" id="PR00320">
    <property type="entry name" value="GPROTEINBRPT"/>
</dbReference>
<dbReference type="PANTHER" id="PTHR19846">
    <property type="entry name" value="WD40 REPEAT PROTEIN"/>
    <property type="match status" value="1"/>
</dbReference>
<reference evidence="7" key="1">
    <citation type="submission" date="2016-04" db="EMBL/GenBank/DDBJ databases">
        <title>Comparative genomics of biotechnologically important yeasts.</title>
        <authorList>
            <consortium name="DOE Joint Genome Institute"/>
            <person name="Riley R."/>
            <person name="Haridas S."/>
            <person name="Wolfe K.H."/>
            <person name="Lopes M.R."/>
            <person name="Hittinger C.T."/>
            <person name="Goker M."/>
            <person name="Salamov A."/>
            <person name="Wisecaver J."/>
            <person name="Long T.M."/>
            <person name="Aerts A.L."/>
            <person name="Barry K."/>
            <person name="Choi C."/>
            <person name="Clum A."/>
            <person name="Coughlan A.Y."/>
            <person name="Deshpande S."/>
            <person name="Douglass A.P."/>
            <person name="Hanson S.J."/>
            <person name="Klenk H.-P."/>
            <person name="Labutti K."/>
            <person name="Lapidus A."/>
            <person name="Lindquist E."/>
            <person name="Lipzen A."/>
            <person name="Meier-Kolthoff J.P."/>
            <person name="Ohm R.A."/>
            <person name="Otillar R.P."/>
            <person name="Pangilinan J."/>
            <person name="Peng Y."/>
            <person name="Rokas A."/>
            <person name="Rosa C.A."/>
            <person name="Scheuner C."/>
            <person name="Sibirny A.A."/>
            <person name="Slot J.C."/>
            <person name="Stielow J.B."/>
            <person name="Sun H."/>
            <person name="Kurtzman C.P."/>
            <person name="Blackwell M."/>
            <person name="Grigoriev I.V."/>
            <person name="Jeffries T.W."/>
        </authorList>
    </citation>
    <scope>NUCLEOTIDE SEQUENCE [LARGE SCALE GENOMIC DNA]</scope>
    <source>
        <strain evidence="7">NRRL YB-2248</strain>
    </source>
</reference>
<dbReference type="PROSITE" id="PS50082">
    <property type="entry name" value="WD_REPEATS_2"/>
    <property type="match status" value="3"/>
</dbReference>
<dbReference type="SUPFAM" id="SSF50978">
    <property type="entry name" value="WD40 repeat-like"/>
    <property type="match status" value="1"/>
</dbReference>
<feature type="domain" description="Pre-mRNA processing factor 4 (PRP4)-like" evidence="5">
    <location>
        <begin position="9"/>
        <end position="37"/>
    </location>
</feature>
<dbReference type="InterPro" id="IPR015943">
    <property type="entry name" value="WD40/YVTN_repeat-like_dom_sf"/>
</dbReference>
<dbReference type="PROSITE" id="PS50294">
    <property type="entry name" value="WD_REPEATS_REGION"/>
    <property type="match status" value="3"/>
</dbReference>
<dbReference type="Proteomes" id="UP000094801">
    <property type="component" value="Unassembled WGS sequence"/>
</dbReference>
<dbReference type="GO" id="GO:0000398">
    <property type="term" value="P:mRNA splicing, via spliceosome"/>
    <property type="evidence" value="ECO:0007669"/>
    <property type="project" value="TreeGrafter"/>
</dbReference>
<dbReference type="Gene3D" id="2.130.10.10">
    <property type="entry name" value="YVTN repeat-like/Quinoprotein amine dehydrogenase"/>
    <property type="match status" value="2"/>
</dbReference>
<dbReference type="CDD" id="cd00200">
    <property type="entry name" value="WD40"/>
    <property type="match status" value="1"/>
</dbReference>
<evidence type="ECO:0000256" key="4">
    <source>
        <dbReference type="SAM" id="MobiDB-lite"/>
    </source>
</evidence>
<evidence type="ECO:0000256" key="1">
    <source>
        <dbReference type="ARBA" id="ARBA00022574"/>
    </source>
</evidence>
<sequence length="421" mass="48249">MIPTLDEDVRKLLQQLGHPQTEYGEDNITRRERLIKLINDDSVKQQLQNMQADDDDAMVEGSSNDDEDEDFYTPGTSELYDLRIEIANESLINAKNRILNQQIQYDNINEIEILQQRRTYNDNLKLFELEGVQTISNRFTSCVKFNNNNKIYAGSWDGKTYKLDDNLNKQGFLNGFHESKVGDVEFHPIDNNIMATCGNEGLINIYNNEQLQTSLKGHDGRITSLSFNPINNLNLLVSASHDKTWRLYDVSTTKEIYYQEGHSKELTSISHQIDGSLLSSSSIDNLIKLWDLRSGLNIANLSDHTNGVYCLQWRLNGYELISGGGDNLIKVWDIRNYKKPKHNLISHTKLVSDLKISNDDKFMISCGYDGLLNIHSCDSWLNLKKFKNTDKLMTCDISNDMKSIITGGWNRSIQLYKLLTN</sequence>
<dbReference type="Pfam" id="PF08799">
    <property type="entry name" value="PRP4"/>
    <property type="match status" value="1"/>
</dbReference>
<evidence type="ECO:0000313" key="6">
    <source>
        <dbReference type="EMBL" id="ODV82849.1"/>
    </source>
</evidence>
<evidence type="ECO:0000259" key="5">
    <source>
        <dbReference type="Pfam" id="PF08799"/>
    </source>
</evidence>
<dbReference type="PANTHER" id="PTHR19846:SF0">
    <property type="entry name" value="PRE-MRNA PROCESSING FACTOR 4"/>
    <property type="match status" value="1"/>
</dbReference>
<accession>A0A1E4STL7</accession>
<evidence type="ECO:0000313" key="7">
    <source>
        <dbReference type="Proteomes" id="UP000094801"/>
    </source>
</evidence>
<dbReference type="InterPro" id="IPR020472">
    <property type="entry name" value="WD40_PAC1"/>
</dbReference>
<dbReference type="InterPro" id="IPR036285">
    <property type="entry name" value="PRP4-like_sf"/>
</dbReference>
<dbReference type="EMBL" id="KV453872">
    <property type="protein sequence ID" value="ODV82849.1"/>
    <property type="molecule type" value="Genomic_DNA"/>
</dbReference>
<dbReference type="InterPro" id="IPR001680">
    <property type="entry name" value="WD40_rpt"/>
</dbReference>
<dbReference type="InterPro" id="IPR036322">
    <property type="entry name" value="WD40_repeat_dom_sf"/>
</dbReference>
<name>A0A1E4STL7_9ASCO</name>
<dbReference type="STRING" id="983967.A0A1E4STL7"/>
<keyword evidence="1 3" id="KW-0853">WD repeat</keyword>
<feature type="repeat" description="WD" evidence="3">
    <location>
        <begin position="259"/>
        <end position="300"/>
    </location>
</feature>
<feature type="repeat" description="WD" evidence="3">
    <location>
        <begin position="215"/>
        <end position="258"/>
    </location>
</feature>
<feature type="compositionally biased region" description="Acidic residues" evidence="4">
    <location>
        <begin position="52"/>
        <end position="71"/>
    </location>
</feature>
<dbReference type="OrthoDB" id="540662at2759"/>
<proteinExistence type="predicted"/>
<evidence type="ECO:0000256" key="2">
    <source>
        <dbReference type="ARBA" id="ARBA00022737"/>
    </source>
</evidence>
<feature type="region of interest" description="Disordered" evidence="4">
    <location>
        <begin position="51"/>
        <end position="73"/>
    </location>
</feature>
<keyword evidence="2" id="KW-0677">Repeat</keyword>
<gene>
    <name evidence="6" type="ORF">CANARDRAFT_30497</name>
</gene>
<keyword evidence="7" id="KW-1185">Reference proteome</keyword>
<dbReference type="InterPro" id="IPR014906">
    <property type="entry name" value="PRP4-like"/>
</dbReference>
<evidence type="ECO:0000256" key="3">
    <source>
        <dbReference type="PROSITE-ProRule" id="PRU00221"/>
    </source>
</evidence>